<evidence type="ECO:0000313" key="2">
    <source>
        <dbReference type="Proteomes" id="UP000887565"/>
    </source>
</evidence>
<keyword evidence="1" id="KW-0472">Membrane</keyword>
<evidence type="ECO:0000313" key="3">
    <source>
        <dbReference type="WBParaSite" id="nRc.2.0.1.t30745-RA"/>
    </source>
</evidence>
<sequence length="93" mass="10646">MYVTTPNDHISHDLSYFSGPKTSGAAHIRWLLQQVPLLRWRRIAVRLGRLTRIGRRWAWRGILSFVTGLLLSLTLGRSGAECRIASNKMHRHG</sequence>
<keyword evidence="1" id="KW-1133">Transmembrane helix</keyword>
<name>A0A915JWE2_ROMCU</name>
<proteinExistence type="predicted"/>
<keyword evidence="2" id="KW-1185">Reference proteome</keyword>
<keyword evidence="1" id="KW-0812">Transmembrane</keyword>
<protein>
    <submittedName>
        <fullName evidence="3">Uncharacterized protein</fullName>
    </submittedName>
</protein>
<evidence type="ECO:0000256" key="1">
    <source>
        <dbReference type="SAM" id="Phobius"/>
    </source>
</evidence>
<dbReference type="Proteomes" id="UP000887565">
    <property type="component" value="Unplaced"/>
</dbReference>
<accession>A0A915JWE2</accession>
<organism evidence="2 3">
    <name type="scientific">Romanomermis culicivorax</name>
    <name type="common">Nematode worm</name>
    <dbReference type="NCBI Taxonomy" id="13658"/>
    <lineage>
        <taxon>Eukaryota</taxon>
        <taxon>Metazoa</taxon>
        <taxon>Ecdysozoa</taxon>
        <taxon>Nematoda</taxon>
        <taxon>Enoplea</taxon>
        <taxon>Dorylaimia</taxon>
        <taxon>Mermithida</taxon>
        <taxon>Mermithoidea</taxon>
        <taxon>Mermithidae</taxon>
        <taxon>Romanomermis</taxon>
    </lineage>
</organism>
<feature type="transmembrane region" description="Helical" evidence="1">
    <location>
        <begin position="57"/>
        <end position="76"/>
    </location>
</feature>
<dbReference type="WBParaSite" id="nRc.2.0.1.t30745-RA">
    <property type="protein sequence ID" value="nRc.2.0.1.t30745-RA"/>
    <property type="gene ID" value="nRc.2.0.1.g30745"/>
</dbReference>
<dbReference type="AlphaFoldDB" id="A0A915JWE2"/>
<reference evidence="3" key="1">
    <citation type="submission" date="2022-11" db="UniProtKB">
        <authorList>
            <consortium name="WormBaseParasite"/>
        </authorList>
    </citation>
    <scope>IDENTIFICATION</scope>
</reference>